<organism evidence="1">
    <name type="scientific">marine sediment metagenome</name>
    <dbReference type="NCBI Taxonomy" id="412755"/>
    <lineage>
        <taxon>unclassified sequences</taxon>
        <taxon>metagenomes</taxon>
        <taxon>ecological metagenomes</taxon>
    </lineage>
</organism>
<gene>
    <name evidence="1" type="ORF">LCGC14_1923480</name>
</gene>
<proteinExistence type="predicted"/>
<sequence length="66" mass="7623">MWRPDDWEKVKPRKLSKGVKGISEPNFDYGVEAGADAMVKAILEELEKCYTINIDSTFFWNPAMVR</sequence>
<evidence type="ECO:0000313" key="1">
    <source>
        <dbReference type="EMBL" id="KKL88558.1"/>
    </source>
</evidence>
<dbReference type="EMBL" id="LAZR01020531">
    <property type="protein sequence ID" value="KKL88558.1"/>
    <property type="molecule type" value="Genomic_DNA"/>
</dbReference>
<comment type="caution">
    <text evidence="1">The sequence shown here is derived from an EMBL/GenBank/DDBJ whole genome shotgun (WGS) entry which is preliminary data.</text>
</comment>
<feature type="non-terminal residue" evidence="1">
    <location>
        <position position="66"/>
    </location>
</feature>
<name>A0A0F9FQQ9_9ZZZZ</name>
<accession>A0A0F9FQQ9</accession>
<reference evidence="1" key="1">
    <citation type="journal article" date="2015" name="Nature">
        <title>Complex archaea that bridge the gap between prokaryotes and eukaryotes.</title>
        <authorList>
            <person name="Spang A."/>
            <person name="Saw J.H."/>
            <person name="Jorgensen S.L."/>
            <person name="Zaremba-Niedzwiedzka K."/>
            <person name="Martijn J."/>
            <person name="Lind A.E."/>
            <person name="van Eijk R."/>
            <person name="Schleper C."/>
            <person name="Guy L."/>
            <person name="Ettema T.J."/>
        </authorList>
    </citation>
    <scope>NUCLEOTIDE SEQUENCE</scope>
</reference>
<dbReference type="AlphaFoldDB" id="A0A0F9FQQ9"/>
<protein>
    <submittedName>
        <fullName evidence="1">Uncharacterized protein</fullName>
    </submittedName>
</protein>